<keyword evidence="2" id="KW-1185">Reference proteome</keyword>
<proteinExistence type="predicted"/>
<dbReference type="Proteomes" id="UP000830375">
    <property type="component" value="Unassembled WGS sequence"/>
</dbReference>
<evidence type="ECO:0000313" key="2">
    <source>
        <dbReference type="Proteomes" id="UP000830375"/>
    </source>
</evidence>
<evidence type="ECO:0000313" key="1">
    <source>
        <dbReference type="EMBL" id="KAI2657314.1"/>
    </source>
</evidence>
<accession>A0ABQ8M3R6</accession>
<sequence length="188" mass="21266">MSKHKDRFNDQDAEAEAQLNIHLILMHQMSSGKAPGKVLAQILVNTFMTATSSLKVSVDFVLAMALWTCCLLLGRFKRSAENNTVLDNGKLSDPFGIFNGTKQMTDALMAHTLTEAHSLFDCFRTTVSQFGLTSFWNEHSVQLDTKVAVYKAVIPTVQLYGSFWTIYHQQIDKLDQFHMCLHRIAHIK</sequence>
<name>A0ABQ8M3R6_LABRO</name>
<organism evidence="1 2">
    <name type="scientific">Labeo rohita</name>
    <name type="common">Indian major carp</name>
    <name type="synonym">Cyprinus rohita</name>
    <dbReference type="NCBI Taxonomy" id="84645"/>
    <lineage>
        <taxon>Eukaryota</taxon>
        <taxon>Metazoa</taxon>
        <taxon>Chordata</taxon>
        <taxon>Craniata</taxon>
        <taxon>Vertebrata</taxon>
        <taxon>Euteleostomi</taxon>
        <taxon>Actinopterygii</taxon>
        <taxon>Neopterygii</taxon>
        <taxon>Teleostei</taxon>
        <taxon>Ostariophysi</taxon>
        <taxon>Cypriniformes</taxon>
        <taxon>Cyprinidae</taxon>
        <taxon>Labeoninae</taxon>
        <taxon>Labeonini</taxon>
        <taxon>Labeo</taxon>
    </lineage>
</organism>
<keyword evidence="1" id="KW-0436">Ligase</keyword>
<protein>
    <submittedName>
        <fullName evidence="1">Tyrosine--tRNA ligase 2</fullName>
    </submittedName>
</protein>
<comment type="caution">
    <text evidence="1">The sequence shown here is derived from an EMBL/GenBank/DDBJ whole genome shotgun (WGS) entry which is preliminary data.</text>
</comment>
<dbReference type="GO" id="GO:0016874">
    <property type="term" value="F:ligase activity"/>
    <property type="evidence" value="ECO:0007669"/>
    <property type="project" value="UniProtKB-KW"/>
</dbReference>
<reference evidence="1 2" key="1">
    <citation type="submission" date="2022-01" db="EMBL/GenBank/DDBJ databases">
        <title>A high-quality chromosome-level genome assembly of rohu carp, Labeo rohita.</title>
        <authorList>
            <person name="Arick M.A. II"/>
            <person name="Hsu C.-Y."/>
            <person name="Magbanua Z."/>
            <person name="Pechanova O."/>
            <person name="Grover C."/>
            <person name="Miller E."/>
            <person name="Thrash A."/>
            <person name="Ezzel L."/>
            <person name="Alam S."/>
            <person name="Benzie J."/>
            <person name="Hamilton M."/>
            <person name="Karsi A."/>
            <person name="Lawrence M.L."/>
            <person name="Peterson D.G."/>
        </authorList>
    </citation>
    <scope>NUCLEOTIDE SEQUENCE [LARGE SCALE GENOMIC DNA]</scope>
    <source>
        <strain evidence="2">BAU-BD-2019</strain>
        <tissue evidence="1">Blood</tissue>
    </source>
</reference>
<gene>
    <name evidence="1" type="ORF">H4Q32_030321</name>
</gene>
<dbReference type="EMBL" id="JACTAM010000014">
    <property type="protein sequence ID" value="KAI2657314.1"/>
    <property type="molecule type" value="Genomic_DNA"/>
</dbReference>